<dbReference type="Gene3D" id="3.40.190.290">
    <property type="match status" value="1"/>
</dbReference>
<accession>A0A423H6G9</accession>
<keyword evidence="2" id="KW-0805">Transcription regulation</keyword>
<protein>
    <submittedName>
        <fullName evidence="6">LysR family transcriptional regulator</fullName>
    </submittedName>
</protein>
<evidence type="ECO:0000313" key="7">
    <source>
        <dbReference type="Proteomes" id="UP000286071"/>
    </source>
</evidence>
<evidence type="ECO:0000256" key="1">
    <source>
        <dbReference type="ARBA" id="ARBA00009437"/>
    </source>
</evidence>
<dbReference type="PRINTS" id="PR00039">
    <property type="entry name" value="HTHLYSR"/>
</dbReference>
<dbReference type="GO" id="GO:0043565">
    <property type="term" value="F:sequence-specific DNA binding"/>
    <property type="evidence" value="ECO:0007669"/>
    <property type="project" value="TreeGrafter"/>
</dbReference>
<dbReference type="Pfam" id="PF00126">
    <property type="entry name" value="HTH_1"/>
    <property type="match status" value="1"/>
</dbReference>
<dbReference type="RefSeq" id="WP_123425999.1">
    <property type="nucleotide sequence ID" value="NZ_MOBJ01000009.1"/>
</dbReference>
<dbReference type="InterPro" id="IPR058163">
    <property type="entry name" value="LysR-type_TF_proteobact-type"/>
</dbReference>
<dbReference type="Gene3D" id="1.10.10.10">
    <property type="entry name" value="Winged helix-like DNA-binding domain superfamily/Winged helix DNA-binding domain"/>
    <property type="match status" value="1"/>
</dbReference>
<organism evidence="6 7">
    <name type="scientific">Pseudomonas brassicacearum</name>
    <dbReference type="NCBI Taxonomy" id="930166"/>
    <lineage>
        <taxon>Bacteria</taxon>
        <taxon>Pseudomonadati</taxon>
        <taxon>Pseudomonadota</taxon>
        <taxon>Gammaproteobacteria</taxon>
        <taxon>Pseudomonadales</taxon>
        <taxon>Pseudomonadaceae</taxon>
        <taxon>Pseudomonas</taxon>
    </lineage>
</organism>
<dbReference type="EMBL" id="MOBJ01000009">
    <property type="protein sequence ID" value="RON08790.1"/>
    <property type="molecule type" value="Genomic_DNA"/>
</dbReference>
<sequence length="311" mass="33649">MKDLFTYRLFTRVARLGSFSAAAREMGLSQSQVSRVVAELEADLGTLLLARSTRAVVPTEAGADFLSRMEPILAAVEEAEQSVRAGGELRGVVRISMPTSIGVREIIPRIAPFAAIHPNLHIQVLLADHWQDLVRENIDVAIRLGRLLDSSATSRQIMTISRFILASPSYLRAAGEPTTPEDLQSHRIIAGPASTVPSGWMFTRNGETRTIQLEAHFSTDENEGAVAAAAAGLGITSTTAWACRRELESGELVTLLTDWETDSVPVHAYFPHGSRTRSAGRALIEHLVSSLLGEGCDALGTHRSNTYASHT</sequence>
<feature type="domain" description="HTH lysR-type" evidence="5">
    <location>
        <begin position="1"/>
        <end position="59"/>
    </location>
</feature>
<dbReference type="PANTHER" id="PTHR30537">
    <property type="entry name" value="HTH-TYPE TRANSCRIPTIONAL REGULATOR"/>
    <property type="match status" value="1"/>
</dbReference>
<proteinExistence type="inferred from homology"/>
<dbReference type="InterPro" id="IPR036390">
    <property type="entry name" value="WH_DNA-bd_sf"/>
</dbReference>
<name>A0A423H6G9_9PSED</name>
<gene>
    <name evidence="6" type="ORF">BK659_15600</name>
</gene>
<comment type="caution">
    <text evidence="6">The sequence shown here is derived from an EMBL/GenBank/DDBJ whole genome shotgun (WGS) entry which is preliminary data.</text>
</comment>
<evidence type="ECO:0000256" key="3">
    <source>
        <dbReference type="ARBA" id="ARBA00023125"/>
    </source>
</evidence>
<dbReference type="SUPFAM" id="SSF53850">
    <property type="entry name" value="Periplasmic binding protein-like II"/>
    <property type="match status" value="1"/>
</dbReference>
<dbReference type="InterPro" id="IPR005119">
    <property type="entry name" value="LysR_subst-bd"/>
</dbReference>
<dbReference type="CDD" id="cd08422">
    <property type="entry name" value="PBP2_CrgA_like"/>
    <property type="match status" value="1"/>
</dbReference>
<dbReference type="OrthoDB" id="9810065at2"/>
<evidence type="ECO:0000313" key="6">
    <source>
        <dbReference type="EMBL" id="RON08790.1"/>
    </source>
</evidence>
<dbReference type="FunFam" id="1.10.10.10:FF:000001">
    <property type="entry name" value="LysR family transcriptional regulator"/>
    <property type="match status" value="1"/>
</dbReference>
<dbReference type="SUPFAM" id="SSF46785">
    <property type="entry name" value="Winged helix' DNA-binding domain"/>
    <property type="match status" value="1"/>
</dbReference>
<keyword evidence="4" id="KW-0804">Transcription</keyword>
<dbReference type="PANTHER" id="PTHR30537:SF5">
    <property type="entry name" value="HTH-TYPE TRANSCRIPTIONAL ACTIVATOR TTDR-RELATED"/>
    <property type="match status" value="1"/>
</dbReference>
<dbReference type="Proteomes" id="UP000286071">
    <property type="component" value="Unassembled WGS sequence"/>
</dbReference>
<comment type="similarity">
    <text evidence="1">Belongs to the LysR transcriptional regulatory family.</text>
</comment>
<dbReference type="InterPro" id="IPR036388">
    <property type="entry name" value="WH-like_DNA-bd_sf"/>
</dbReference>
<keyword evidence="3" id="KW-0238">DNA-binding</keyword>
<dbReference type="Pfam" id="PF03466">
    <property type="entry name" value="LysR_substrate"/>
    <property type="match status" value="1"/>
</dbReference>
<evidence type="ECO:0000256" key="4">
    <source>
        <dbReference type="ARBA" id="ARBA00023163"/>
    </source>
</evidence>
<evidence type="ECO:0000256" key="2">
    <source>
        <dbReference type="ARBA" id="ARBA00023015"/>
    </source>
</evidence>
<dbReference type="GO" id="GO:0003700">
    <property type="term" value="F:DNA-binding transcription factor activity"/>
    <property type="evidence" value="ECO:0007669"/>
    <property type="project" value="InterPro"/>
</dbReference>
<dbReference type="PROSITE" id="PS50931">
    <property type="entry name" value="HTH_LYSR"/>
    <property type="match status" value="1"/>
</dbReference>
<dbReference type="AlphaFoldDB" id="A0A423H6G9"/>
<reference evidence="6 7" key="1">
    <citation type="submission" date="2016-10" db="EMBL/GenBank/DDBJ databases">
        <title>Comparative genome analysis of multiple Pseudomonas spp. focuses on biocontrol and plant growth promoting traits.</title>
        <authorList>
            <person name="Tao X.-Y."/>
            <person name="Taylor C.G."/>
        </authorList>
    </citation>
    <scope>NUCLEOTIDE SEQUENCE [LARGE SCALE GENOMIC DNA]</scope>
    <source>
        <strain evidence="6 7">48H11</strain>
    </source>
</reference>
<dbReference type="GO" id="GO:0006351">
    <property type="term" value="P:DNA-templated transcription"/>
    <property type="evidence" value="ECO:0007669"/>
    <property type="project" value="TreeGrafter"/>
</dbReference>
<evidence type="ECO:0000259" key="5">
    <source>
        <dbReference type="PROSITE" id="PS50931"/>
    </source>
</evidence>
<dbReference type="InterPro" id="IPR000847">
    <property type="entry name" value="LysR_HTH_N"/>
</dbReference>